<keyword evidence="2" id="KW-1185">Reference proteome</keyword>
<proteinExistence type="predicted"/>
<sequence>MKILINTAHQRFGGAIQVALSFIHECKNFPENQYFVWVGQGVGKSIDVSTFPKNFHFEFFDFGEIGFSTISHIQKTCAQSRSSYSPTC</sequence>
<evidence type="ECO:0000313" key="1">
    <source>
        <dbReference type="EMBL" id="EIM77259.1"/>
    </source>
</evidence>
<dbReference type="AlphaFoldDB" id="I5C607"/>
<protein>
    <submittedName>
        <fullName evidence="1">Glycosyltransferase</fullName>
    </submittedName>
</protein>
<reference evidence="1 2" key="1">
    <citation type="submission" date="2012-05" db="EMBL/GenBank/DDBJ databases">
        <title>Genome sequence of Nitritalea halalkaliphila LW7.</title>
        <authorList>
            <person name="Jangir P.K."/>
            <person name="Singh A."/>
            <person name="Shivaji S."/>
            <person name="Sharma R."/>
        </authorList>
    </citation>
    <scope>NUCLEOTIDE SEQUENCE [LARGE SCALE GENOMIC DNA]</scope>
    <source>
        <strain evidence="1 2">LW7</strain>
    </source>
</reference>
<gene>
    <name evidence="1" type="ORF">A3SI_06719</name>
</gene>
<name>I5C607_9BACT</name>
<evidence type="ECO:0000313" key="2">
    <source>
        <dbReference type="Proteomes" id="UP000005551"/>
    </source>
</evidence>
<comment type="caution">
    <text evidence="1">The sequence shown here is derived from an EMBL/GenBank/DDBJ whole genome shotgun (WGS) entry which is preliminary data.</text>
</comment>
<dbReference type="RefSeq" id="WP_009054180.1">
    <property type="nucleotide sequence ID" value="NZ_AJYA01000015.1"/>
</dbReference>
<dbReference type="EMBL" id="AJYA01000015">
    <property type="protein sequence ID" value="EIM77259.1"/>
    <property type="molecule type" value="Genomic_DNA"/>
</dbReference>
<dbReference type="GO" id="GO:0016740">
    <property type="term" value="F:transferase activity"/>
    <property type="evidence" value="ECO:0007669"/>
    <property type="project" value="UniProtKB-KW"/>
</dbReference>
<keyword evidence="1" id="KW-0808">Transferase</keyword>
<accession>I5C607</accession>
<dbReference type="Proteomes" id="UP000005551">
    <property type="component" value="Unassembled WGS sequence"/>
</dbReference>
<organism evidence="1 2">
    <name type="scientific">Nitritalea halalkaliphila LW7</name>
    <dbReference type="NCBI Taxonomy" id="1189621"/>
    <lineage>
        <taxon>Bacteria</taxon>
        <taxon>Pseudomonadati</taxon>
        <taxon>Bacteroidota</taxon>
        <taxon>Cytophagia</taxon>
        <taxon>Cytophagales</taxon>
        <taxon>Cyclobacteriaceae</taxon>
        <taxon>Nitritalea</taxon>
    </lineage>
</organism>
<dbReference type="STRING" id="1189621.A3SI_06719"/>